<accession>A0A8T0HPA8</accession>
<organism evidence="1 2">
    <name type="scientific">Ceratodon purpureus</name>
    <name type="common">Fire moss</name>
    <name type="synonym">Dicranum purpureum</name>
    <dbReference type="NCBI Taxonomy" id="3225"/>
    <lineage>
        <taxon>Eukaryota</taxon>
        <taxon>Viridiplantae</taxon>
        <taxon>Streptophyta</taxon>
        <taxon>Embryophyta</taxon>
        <taxon>Bryophyta</taxon>
        <taxon>Bryophytina</taxon>
        <taxon>Bryopsida</taxon>
        <taxon>Dicranidae</taxon>
        <taxon>Pseudoditrichales</taxon>
        <taxon>Ditrichaceae</taxon>
        <taxon>Ceratodon</taxon>
    </lineage>
</organism>
<proteinExistence type="predicted"/>
<gene>
    <name evidence="1" type="ORF">KC19_VG111800</name>
</gene>
<dbReference type="EMBL" id="CM026426">
    <property type="protein sequence ID" value="KAG0572627.1"/>
    <property type="molecule type" value="Genomic_DNA"/>
</dbReference>
<dbReference type="Proteomes" id="UP000822688">
    <property type="component" value="Chromosome V"/>
</dbReference>
<sequence length="60" mass="6966">MFGTHRPPTDCFSVDISRISSNFRPAETHMRGGSVDAVLCDLWQKMVTHITWRRSLFEQL</sequence>
<evidence type="ECO:0000313" key="2">
    <source>
        <dbReference type="Proteomes" id="UP000822688"/>
    </source>
</evidence>
<evidence type="ECO:0000313" key="1">
    <source>
        <dbReference type="EMBL" id="KAG0572627.1"/>
    </source>
</evidence>
<dbReference type="AlphaFoldDB" id="A0A8T0HPA8"/>
<name>A0A8T0HPA8_CERPU</name>
<comment type="caution">
    <text evidence="1">The sequence shown here is derived from an EMBL/GenBank/DDBJ whole genome shotgun (WGS) entry which is preliminary data.</text>
</comment>
<reference evidence="1" key="1">
    <citation type="submission" date="2020-06" db="EMBL/GenBank/DDBJ databases">
        <title>WGS assembly of Ceratodon purpureus strain R40.</title>
        <authorList>
            <person name="Carey S.B."/>
            <person name="Jenkins J."/>
            <person name="Shu S."/>
            <person name="Lovell J.T."/>
            <person name="Sreedasyam A."/>
            <person name="Maumus F."/>
            <person name="Tiley G.P."/>
            <person name="Fernandez-Pozo N."/>
            <person name="Barry K."/>
            <person name="Chen C."/>
            <person name="Wang M."/>
            <person name="Lipzen A."/>
            <person name="Daum C."/>
            <person name="Saski C.A."/>
            <person name="Payton A.C."/>
            <person name="Mcbreen J.C."/>
            <person name="Conrad R.E."/>
            <person name="Kollar L.M."/>
            <person name="Olsson S."/>
            <person name="Huttunen S."/>
            <person name="Landis J.B."/>
            <person name="Wickett N.J."/>
            <person name="Johnson M.G."/>
            <person name="Rensing S.A."/>
            <person name="Grimwood J."/>
            <person name="Schmutz J."/>
            <person name="Mcdaniel S.F."/>
        </authorList>
    </citation>
    <scope>NUCLEOTIDE SEQUENCE</scope>
    <source>
        <strain evidence="1">R40</strain>
    </source>
</reference>
<protein>
    <submittedName>
        <fullName evidence="1">Uncharacterized protein</fullName>
    </submittedName>
</protein>
<keyword evidence="2" id="KW-1185">Reference proteome</keyword>